<evidence type="ECO:0000313" key="2">
    <source>
        <dbReference type="Proteomes" id="UP000515129"/>
    </source>
</evidence>
<dbReference type="SUPFAM" id="SSF49785">
    <property type="entry name" value="Galactose-binding domain-like"/>
    <property type="match status" value="1"/>
</dbReference>
<dbReference type="PANTHER" id="PTHR24543">
    <property type="entry name" value="MULTICOPPER OXIDASE-RELATED"/>
    <property type="match status" value="1"/>
</dbReference>
<proteinExistence type="predicted"/>
<dbReference type="Proteomes" id="UP000515129">
    <property type="component" value="Chromosome 22"/>
</dbReference>
<accession>A0A6P6J3H4</accession>
<feature type="domain" description="F5/8 type C" evidence="1">
    <location>
        <begin position="57"/>
        <end position="155"/>
    </location>
</feature>
<dbReference type="Gene3D" id="2.60.120.260">
    <property type="entry name" value="Galactose-binding domain-like"/>
    <property type="match status" value="1"/>
</dbReference>
<dbReference type="OrthoDB" id="26719at2759"/>
<dbReference type="AlphaFoldDB" id="A0A6P6J3H4"/>
<dbReference type="PROSITE" id="PS01285">
    <property type="entry name" value="FA58C_1"/>
    <property type="match status" value="1"/>
</dbReference>
<keyword evidence="2" id="KW-1185">Reference proteome</keyword>
<dbReference type="KEGG" id="caua:113040550"/>
<dbReference type="GeneID" id="113040550"/>
<dbReference type="PANTHER" id="PTHR24543:SF291">
    <property type="entry name" value="SMOKE ALARM, ISOFORM D"/>
    <property type="match status" value="1"/>
</dbReference>
<reference evidence="3" key="1">
    <citation type="submission" date="2025-08" db="UniProtKB">
        <authorList>
            <consortium name="RefSeq"/>
        </authorList>
    </citation>
    <scope>IDENTIFICATION</scope>
    <source>
        <strain evidence="3">Wakin</strain>
        <tissue evidence="3">Muscle</tissue>
    </source>
</reference>
<dbReference type="InterPro" id="IPR008979">
    <property type="entry name" value="Galactose-bd-like_sf"/>
</dbReference>
<dbReference type="Pfam" id="PF00754">
    <property type="entry name" value="F5_F8_type_C"/>
    <property type="match status" value="1"/>
</dbReference>
<gene>
    <name evidence="3" type="primary">LOC113040550</name>
</gene>
<dbReference type="InterPro" id="IPR000421">
    <property type="entry name" value="FA58C"/>
</dbReference>
<organism evidence="2 3">
    <name type="scientific">Carassius auratus</name>
    <name type="common">Goldfish</name>
    <dbReference type="NCBI Taxonomy" id="7957"/>
    <lineage>
        <taxon>Eukaryota</taxon>
        <taxon>Metazoa</taxon>
        <taxon>Chordata</taxon>
        <taxon>Craniata</taxon>
        <taxon>Vertebrata</taxon>
        <taxon>Euteleostomi</taxon>
        <taxon>Actinopterygii</taxon>
        <taxon>Neopterygii</taxon>
        <taxon>Teleostei</taxon>
        <taxon>Ostariophysi</taxon>
        <taxon>Cypriniformes</taxon>
        <taxon>Cyprinidae</taxon>
        <taxon>Cyprininae</taxon>
        <taxon>Carassius</taxon>
    </lineage>
</organism>
<evidence type="ECO:0000259" key="1">
    <source>
        <dbReference type="PROSITE" id="PS50022"/>
    </source>
</evidence>
<evidence type="ECO:0000313" key="3">
    <source>
        <dbReference type="RefSeq" id="XP_026054644.1"/>
    </source>
</evidence>
<dbReference type="RefSeq" id="XP_026054644.1">
    <property type="nucleotide sequence ID" value="XM_026198859.1"/>
</dbReference>
<dbReference type="PROSITE" id="PS50022">
    <property type="entry name" value="FA58C_3"/>
    <property type="match status" value="1"/>
</dbReference>
<sequence length="210" mass="23420">MADLYISEQTVIKCNLDKRCCAFGEVTKVVLMDALSFHAFALLCALRTTLAANNYHCNGPLVSALPPTSFQSSSSSSDSLLPYFAKLNRRDGGGGWAPERTDRLRWLQVDLRERVEVTAVATQGRFGSPDWVTSYMLLYSDTGRAWKQFRQDDNIGVSYPSSLIKIIHPFINTFTISTSAGAISTVKAFWIMWIKGAFMTGIKCIHTHNH</sequence>
<protein>
    <submittedName>
        <fullName evidence="3">Contactin-associated protein-like 5</fullName>
    </submittedName>
</protein>
<name>A0A6P6J3H4_CARAU</name>